<feature type="compositionally biased region" description="Basic and acidic residues" evidence="1">
    <location>
        <begin position="121"/>
        <end position="131"/>
    </location>
</feature>
<sequence>QKGGLHHPLHDAVLLQHGQLDLVGHPGSHLVPGSRNEVGPRSHRGQLSVFPPGGLGRSCHQNHHHPGSRSGGWRRAEWGLLCGHQQRGRPARLCSGAPLRIPVYRHLLPFGRIRVPVSNPNHHEARRHQDGEAGETDGADRHLQRALL</sequence>
<reference evidence="2" key="1">
    <citation type="submission" date="2015-10" db="EMBL/GenBank/DDBJ databases">
        <title>A compendium of developmental gene expression in Lake Malawi cichlid fishes.</title>
        <authorList>
            <person name="Bloomquist R.F."/>
            <person name="Fowler T.E."/>
            <person name="Sylvester J.B."/>
            <person name="Streelman T.J."/>
        </authorList>
    </citation>
    <scope>NUCLEOTIDE SEQUENCE</scope>
</reference>
<dbReference type="EMBL" id="KT906467">
    <property type="protein sequence ID" value="AMQ77721.1"/>
    <property type="molecule type" value="mRNA"/>
</dbReference>
<feature type="non-terminal residue" evidence="2">
    <location>
        <position position="1"/>
    </location>
</feature>
<organism evidence="2">
    <name type="scientific">Maylandia zebra</name>
    <name type="common">zebra mbuna</name>
    <dbReference type="NCBI Taxonomy" id="106582"/>
    <lineage>
        <taxon>Eukaryota</taxon>
        <taxon>Metazoa</taxon>
        <taxon>Chordata</taxon>
        <taxon>Craniata</taxon>
        <taxon>Vertebrata</taxon>
        <taxon>Euteleostomi</taxon>
        <taxon>Actinopterygii</taxon>
        <taxon>Neopterygii</taxon>
        <taxon>Teleostei</taxon>
        <taxon>Neoteleostei</taxon>
        <taxon>Acanthomorphata</taxon>
        <taxon>Ovalentaria</taxon>
        <taxon>Cichlomorphae</taxon>
        <taxon>Cichliformes</taxon>
        <taxon>Cichlidae</taxon>
        <taxon>African cichlids</taxon>
        <taxon>Pseudocrenilabrinae</taxon>
        <taxon>Haplochromini</taxon>
        <taxon>Maylandia</taxon>
        <taxon>Maylandia zebra complex</taxon>
    </lineage>
</organism>
<gene>
    <name evidence="2" type="primary">fzd1</name>
</gene>
<evidence type="ECO:0000256" key="1">
    <source>
        <dbReference type="SAM" id="MobiDB-lite"/>
    </source>
</evidence>
<feature type="non-terminal residue" evidence="2">
    <location>
        <position position="148"/>
    </location>
</feature>
<feature type="region of interest" description="Disordered" evidence="1">
    <location>
        <begin position="116"/>
        <end position="148"/>
    </location>
</feature>
<dbReference type="AlphaFoldDB" id="A0A142FHJ4"/>
<accession>A0A142FHJ4</accession>
<name>A0A142FHJ4_9CICH</name>
<proteinExistence type="evidence at transcript level"/>
<keyword evidence="2" id="KW-0675">Receptor</keyword>
<evidence type="ECO:0000313" key="2">
    <source>
        <dbReference type="EMBL" id="AMQ77721.1"/>
    </source>
</evidence>
<feature type="compositionally biased region" description="Basic and acidic residues" evidence="1">
    <location>
        <begin position="138"/>
        <end position="148"/>
    </location>
</feature>
<protein>
    <submittedName>
        <fullName evidence="2">Frizzled class receptor 1</fullName>
    </submittedName>
</protein>